<sequence>MNVRFAGRMDKVKPSAIRELLRLGADPRIISFGGGYPDASLFPFEQLEEVFQTAISANGRDSLQYTVSNGLPRLRQQIAQRMERDGIACSQDNILILQGGQQGLDLVAKMLIDKGDVIATENPTFLGALIAFNPCEPRYAAVRMDDDGMDMDDLELVLARNPGAKLIYTVPDFQNPTGVTMALERRKRLIELANRFDLIVLEDSPYREIRYQGTPVPPIKSLDTEGRVIFLGSFSKILAPGLRLGWAIASEELTQQLGLLKLAADTQCSTLNMSAVSLYLDTYDIDVHIASICQTYRRKKDLMLETIRGSFPQEVSFTEPSGGLFTWLSFPRNFDTARFMAEHALPEAKVAYVPGATFFPLEQEVNHARFSYSTQTDETIVQGITSLGRLLTSSLRTAERRFEDRTST</sequence>
<evidence type="ECO:0000256" key="2">
    <source>
        <dbReference type="ARBA" id="ARBA00022576"/>
    </source>
</evidence>
<keyword evidence="3" id="KW-0808">Transferase</keyword>
<dbReference type="RefSeq" id="WP_354491774.1">
    <property type="nucleotide sequence ID" value="NZ_JBEPMC010000005.1"/>
</dbReference>
<dbReference type="Gene3D" id="3.40.640.10">
    <property type="entry name" value="Type I PLP-dependent aspartate aminotransferase-like (Major domain)"/>
    <property type="match status" value="1"/>
</dbReference>
<dbReference type="InterPro" id="IPR015424">
    <property type="entry name" value="PyrdxlP-dep_Trfase"/>
</dbReference>
<dbReference type="CDD" id="cd00609">
    <property type="entry name" value="AAT_like"/>
    <property type="match status" value="1"/>
</dbReference>
<evidence type="ECO:0000259" key="5">
    <source>
        <dbReference type="Pfam" id="PF00155"/>
    </source>
</evidence>
<dbReference type="Proteomes" id="UP001549204">
    <property type="component" value="Unassembled WGS sequence"/>
</dbReference>
<keyword evidence="6" id="KW-0238">DNA-binding</keyword>
<feature type="domain" description="Aminotransferase class I/classII large" evidence="5">
    <location>
        <begin position="43"/>
        <end position="384"/>
    </location>
</feature>
<dbReference type="Gene3D" id="3.90.1150.10">
    <property type="entry name" value="Aspartate Aminotransferase, domain 1"/>
    <property type="match status" value="1"/>
</dbReference>
<dbReference type="PANTHER" id="PTHR42790">
    <property type="entry name" value="AMINOTRANSFERASE"/>
    <property type="match status" value="1"/>
</dbReference>
<evidence type="ECO:0000256" key="3">
    <source>
        <dbReference type="ARBA" id="ARBA00022679"/>
    </source>
</evidence>
<keyword evidence="4" id="KW-0663">Pyridoxal phosphate</keyword>
<organism evidence="6 7">
    <name type="scientific">Mesorhizobium robiniae</name>
    <dbReference type="NCBI Taxonomy" id="559315"/>
    <lineage>
        <taxon>Bacteria</taxon>
        <taxon>Pseudomonadati</taxon>
        <taxon>Pseudomonadota</taxon>
        <taxon>Alphaproteobacteria</taxon>
        <taxon>Hyphomicrobiales</taxon>
        <taxon>Phyllobacteriaceae</taxon>
        <taxon>Mesorhizobium</taxon>
    </lineage>
</organism>
<dbReference type="InterPro" id="IPR015422">
    <property type="entry name" value="PyrdxlP-dep_Trfase_small"/>
</dbReference>
<dbReference type="PANTHER" id="PTHR42790:SF19">
    <property type="entry name" value="KYNURENINE_ALPHA-AMINOADIPATE AMINOTRANSFERASE, MITOCHONDRIAL"/>
    <property type="match status" value="1"/>
</dbReference>
<protein>
    <submittedName>
        <fullName evidence="6">DNA-binding transcriptional MocR family regulator</fullName>
    </submittedName>
</protein>
<keyword evidence="7" id="KW-1185">Reference proteome</keyword>
<dbReference type="Pfam" id="PF00155">
    <property type="entry name" value="Aminotran_1_2"/>
    <property type="match status" value="1"/>
</dbReference>
<reference evidence="6 7" key="1">
    <citation type="submission" date="2024-06" db="EMBL/GenBank/DDBJ databases">
        <title>Genomic Encyclopedia of Type Strains, Phase IV (KMG-IV): sequencing the most valuable type-strain genomes for metagenomic binning, comparative biology and taxonomic classification.</title>
        <authorList>
            <person name="Goeker M."/>
        </authorList>
    </citation>
    <scope>NUCLEOTIDE SEQUENCE [LARGE SCALE GENOMIC DNA]</scope>
    <source>
        <strain evidence="6 7">DSM 100022</strain>
    </source>
</reference>
<dbReference type="InterPro" id="IPR004839">
    <property type="entry name" value="Aminotransferase_I/II_large"/>
</dbReference>
<dbReference type="GO" id="GO:0003677">
    <property type="term" value="F:DNA binding"/>
    <property type="evidence" value="ECO:0007669"/>
    <property type="project" value="UniProtKB-KW"/>
</dbReference>
<comment type="caution">
    <text evidence="6">The sequence shown here is derived from an EMBL/GenBank/DDBJ whole genome shotgun (WGS) entry which is preliminary data.</text>
</comment>
<accession>A0ABV2GP64</accession>
<evidence type="ECO:0000313" key="6">
    <source>
        <dbReference type="EMBL" id="MET3580076.1"/>
    </source>
</evidence>
<proteinExistence type="predicted"/>
<gene>
    <name evidence="6" type="ORF">ABID19_003114</name>
</gene>
<name>A0ABV2GP64_9HYPH</name>
<keyword evidence="2" id="KW-0032">Aminotransferase</keyword>
<dbReference type="EMBL" id="JBEPMC010000005">
    <property type="protein sequence ID" value="MET3580076.1"/>
    <property type="molecule type" value="Genomic_DNA"/>
</dbReference>
<evidence type="ECO:0000256" key="1">
    <source>
        <dbReference type="ARBA" id="ARBA00001933"/>
    </source>
</evidence>
<evidence type="ECO:0000256" key="4">
    <source>
        <dbReference type="ARBA" id="ARBA00022898"/>
    </source>
</evidence>
<comment type="cofactor">
    <cofactor evidence="1">
        <name>pyridoxal 5'-phosphate</name>
        <dbReference type="ChEBI" id="CHEBI:597326"/>
    </cofactor>
</comment>
<dbReference type="InterPro" id="IPR050859">
    <property type="entry name" value="Class-I_PLP-dep_aminotransf"/>
</dbReference>
<evidence type="ECO:0000313" key="7">
    <source>
        <dbReference type="Proteomes" id="UP001549204"/>
    </source>
</evidence>
<dbReference type="SUPFAM" id="SSF53383">
    <property type="entry name" value="PLP-dependent transferases"/>
    <property type="match status" value="1"/>
</dbReference>
<dbReference type="InterPro" id="IPR015421">
    <property type="entry name" value="PyrdxlP-dep_Trfase_major"/>
</dbReference>